<evidence type="ECO:0000256" key="3">
    <source>
        <dbReference type="ARBA" id="ARBA00022692"/>
    </source>
</evidence>
<comment type="subcellular location">
    <subcellularLocation>
        <location evidence="1">Cell membrane</location>
        <topology evidence="1">Multi-pass membrane protein</topology>
    </subcellularLocation>
</comment>
<evidence type="ECO:0000313" key="8">
    <source>
        <dbReference type="Proteomes" id="UP000294743"/>
    </source>
</evidence>
<keyword evidence="2" id="KW-1003">Cell membrane</keyword>
<gene>
    <name evidence="7" type="ORF">EDD63_10793</name>
</gene>
<dbReference type="Proteomes" id="UP000294743">
    <property type="component" value="Unassembled WGS sequence"/>
</dbReference>
<feature type="transmembrane region" description="Helical" evidence="6">
    <location>
        <begin position="187"/>
        <end position="207"/>
    </location>
</feature>
<sequence length="307" mass="32877">MSVNTILGAIELGLLFSIMSFGVYVTFKVLDFPDLTVDGSFTAGAVTSAVLSIAGHPFLAILGGTLVSCFAGMVTGFLHTKMKVNYILAGILTMTGLYSINLKIAGGTPNLSLFGVETIFTKFHDVLASIGLPTSMLDHSNLILLLVIVIICMLLLYVFFKTQMGLALRATGNNEEMVRASSINTDAMKIMGLGLANGFVGLCAAIYTQHQTFYDISQGIGMMVVALTSIIIGESVFGKRSVLNSLVSIVLGAMVYRLLLSFALAQGMDPNDWKLLCASLVAIVISIPTIKTFIEKKRKRARRIGGK</sequence>
<dbReference type="PANTHER" id="PTHR32196:SF69">
    <property type="entry name" value="BRANCHED-CHAIN AMINO ACID TRANSPORT SYSTEM, PERMEASE PROTEIN"/>
    <property type="match status" value="1"/>
</dbReference>
<reference evidence="7 8" key="1">
    <citation type="submission" date="2019-03" db="EMBL/GenBank/DDBJ databases">
        <title>Genomic Encyclopedia of Type Strains, Phase IV (KMG-IV): sequencing the most valuable type-strain genomes for metagenomic binning, comparative biology and taxonomic classification.</title>
        <authorList>
            <person name="Goeker M."/>
        </authorList>
    </citation>
    <scope>NUCLEOTIDE SEQUENCE [LARGE SCALE GENOMIC DNA]</scope>
    <source>
        <strain evidence="7 8">DSM 28867</strain>
    </source>
</reference>
<dbReference type="RefSeq" id="WP_134168557.1">
    <property type="nucleotide sequence ID" value="NZ_SODD01000007.1"/>
</dbReference>
<feature type="transmembrane region" description="Helical" evidence="6">
    <location>
        <begin position="12"/>
        <end position="30"/>
    </location>
</feature>
<feature type="transmembrane region" description="Helical" evidence="6">
    <location>
        <begin position="86"/>
        <end position="105"/>
    </location>
</feature>
<organism evidence="7 8">
    <name type="scientific">Breznakia blatticola</name>
    <dbReference type="NCBI Taxonomy" id="1754012"/>
    <lineage>
        <taxon>Bacteria</taxon>
        <taxon>Bacillati</taxon>
        <taxon>Bacillota</taxon>
        <taxon>Erysipelotrichia</taxon>
        <taxon>Erysipelotrichales</taxon>
        <taxon>Erysipelotrichaceae</taxon>
        <taxon>Breznakia</taxon>
    </lineage>
</organism>
<dbReference type="PANTHER" id="PTHR32196">
    <property type="entry name" value="ABC TRANSPORTER PERMEASE PROTEIN YPHD-RELATED-RELATED"/>
    <property type="match status" value="1"/>
</dbReference>
<dbReference type="GO" id="GO:0005886">
    <property type="term" value="C:plasma membrane"/>
    <property type="evidence" value="ECO:0007669"/>
    <property type="project" value="UniProtKB-SubCell"/>
</dbReference>
<keyword evidence="3 6" id="KW-0812">Transmembrane</keyword>
<protein>
    <submittedName>
        <fullName evidence="7">Putative ABC transport system permease protein</fullName>
    </submittedName>
</protein>
<keyword evidence="5 6" id="KW-0472">Membrane</keyword>
<dbReference type="Pfam" id="PF02653">
    <property type="entry name" value="BPD_transp_2"/>
    <property type="match status" value="1"/>
</dbReference>
<dbReference type="CDD" id="cd06574">
    <property type="entry name" value="TM_PBP1_branched-chain-AA_like"/>
    <property type="match status" value="1"/>
</dbReference>
<keyword evidence="8" id="KW-1185">Reference proteome</keyword>
<dbReference type="OrthoDB" id="9778389at2"/>
<evidence type="ECO:0000256" key="6">
    <source>
        <dbReference type="SAM" id="Phobius"/>
    </source>
</evidence>
<feature type="transmembrane region" description="Helical" evidence="6">
    <location>
        <begin position="213"/>
        <end position="233"/>
    </location>
</feature>
<evidence type="ECO:0000256" key="5">
    <source>
        <dbReference type="ARBA" id="ARBA00023136"/>
    </source>
</evidence>
<dbReference type="InterPro" id="IPR001851">
    <property type="entry name" value="ABC_transp_permease"/>
</dbReference>
<feature type="transmembrane region" description="Helical" evidence="6">
    <location>
        <begin position="50"/>
        <end position="74"/>
    </location>
</feature>
<feature type="transmembrane region" description="Helical" evidence="6">
    <location>
        <begin position="245"/>
        <end position="267"/>
    </location>
</feature>
<keyword evidence="4 6" id="KW-1133">Transmembrane helix</keyword>
<dbReference type="GO" id="GO:0022857">
    <property type="term" value="F:transmembrane transporter activity"/>
    <property type="evidence" value="ECO:0007669"/>
    <property type="project" value="InterPro"/>
</dbReference>
<dbReference type="AlphaFoldDB" id="A0A4R8A2Y9"/>
<accession>A0A4R8A2Y9</accession>
<evidence type="ECO:0000313" key="7">
    <source>
        <dbReference type="EMBL" id="TDW24937.1"/>
    </source>
</evidence>
<feature type="transmembrane region" description="Helical" evidence="6">
    <location>
        <begin position="273"/>
        <end position="294"/>
    </location>
</feature>
<comment type="caution">
    <text evidence="7">The sequence shown here is derived from an EMBL/GenBank/DDBJ whole genome shotgun (WGS) entry which is preliminary data.</text>
</comment>
<name>A0A4R8A2Y9_9FIRM</name>
<evidence type="ECO:0000256" key="2">
    <source>
        <dbReference type="ARBA" id="ARBA00022475"/>
    </source>
</evidence>
<evidence type="ECO:0000256" key="4">
    <source>
        <dbReference type="ARBA" id="ARBA00022989"/>
    </source>
</evidence>
<proteinExistence type="predicted"/>
<evidence type="ECO:0000256" key="1">
    <source>
        <dbReference type="ARBA" id="ARBA00004651"/>
    </source>
</evidence>
<feature type="transmembrane region" description="Helical" evidence="6">
    <location>
        <begin position="142"/>
        <end position="160"/>
    </location>
</feature>
<dbReference type="EMBL" id="SODD01000007">
    <property type="protein sequence ID" value="TDW24937.1"/>
    <property type="molecule type" value="Genomic_DNA"/>
</dbReference>